<reference evidence="7" key="1">
    <citation type="submission" date="2021-12" db="EMBL/GenBank/DDBJ databases">
        <authorList>
            <person name="King R."/>
        </authorList>
    </citation>
    <scope>NUCLEOTIDE SEQUENCE</scope>
</reference>
<feature type="domain" description="C2H2-type" evidence="6">
    <location>
        <begin position="147"/>
        <end position="181"/>
    </location>
</feature>
<keyword evidence="8" id="KW-1185">Reference proteome</keyword>
<dbReference type="GO" id="GO:0008270">
    <property type="term" value="F:zinc ion binding"/>
    <property type="evidence" value="ECO:0007669"/>
    <property type="project" value="UniProtKB-KW"/>
</dbReference>
<evidence type="ECO:0000256" key="3">
    <source>
        <dbReference type="ARBA" id="ARBA00022771"/>
    </source>
</evidence>
<evidence type="ECO:0000259" key="6">
    <source>
        <dbReference type="PROSITE" id="PS50157"/>
    </source>
</evidence>
<evidence type="ECO:0000256" key="4">
    <source>
        <dbReference type="ARBA" id="ARBA00022833"/>
    </source>
</evidence>
<dbReference type="PANTHER" id="PTHR24379:SF121">
    <property type="entry name" value="C2H2-TYPE DOMAIN-CONTAINING PROTEIN"/>
    <property type="match status" value="1"/>
</dbReference>
<organism evidence="7 8">
    <name type="scientific">Diatraea saccharalis</name>
    <name type="common">sugarcane borer</name>
    <dbReference type="NCBI Taxonomy" id="40085"/>
    <lineage>
        <taxon>Eukaryota</taxon>
        <taxon>Metazoa</taxon>
        <taxon>Ecdysozoa</taxon>
        <taxon>Arthropoda</taxon>
        <taxon>Hexapoda</taxon>
        <taxon>Insecta</taxon>
        <taxon>Pterygota</taxon>
        <taxon>Neoptera</taxon>
        <taxon>Endopterygota</taxon>
        <taxon>Lepidoptera</taxon>
        <taxon>Glossata</taxon>
        <taxon>Ditrysia</taxon>
        <taxon>Pyraloidea</taxon>
        <taxon>Crambidae</taxon>
        <taxon>Crambinae</taxon>
        <taxon>Diatraea</taxon>
    </lineage>
</organism>
<dbReference type="InterPro" id="IPR013087">
    <property type="entry name" value="Znf_C2H2_type"/>
</dbReference>
<dbReference type="SMART" id="SM00355">
    <property type="entry name" value="ZnF_C2H2"/>
    <property type="match status" value="8"/>
</dbReference>
<dbReference type="AlphaFoldDB" id="A0A9N9R6F1"/>
<evidence type="ECO:0000256" key="5">
    <source>
        <dbReference type="PROSITE-ProRule" id="PRU00042"/>
    </source>
</evidence>
<gene>
    <name evidence="7" type="ORF">DIATSA_LOCUS8151</name>
</gene>
<evidence type="ECO:0000256" key="2">
    <source>
        <dbReference type="ARBA" id="ARBA00022737"/>
    </source>
</evidence>
<keyword evidence="1" id="KW-0479">Metal-binding</keyword>
<proteinExistence type="predicted"/>
<dbReference type="OrthoDB" id="6077919at2759"/>
<dbReference type="PROSITE" id="PS50157">
    <property type="entry name" value="ZINC_FINGER_C2H2_2"/>
    <property type="match status" value="3"/>
</dbReference>
<evidence type="ECO:0000256" key="1">
    <source>
        <dbReference type="ARBA" id="ARBA00022723"/>
    </source>
</evidence>
<keyword evidence="2" id="KW-0677">Repeat</keyword>
<dbReference type="PANTHER" id="PTHR24379">
    <property type="entry name" value="KRAB AND ZINC FINGER DOMAIN-CONTAINING"/>
    <property type="match status" value="1"/>
</dbReference>
<evidence type="ECO:0000313" key="8">
    <source>
        <dbReference type="Proteomes" id="UP001153714"/>
    </source>
</evidence>
<dbReference type="Proteomes" id="UP001153714">
    <property type="component" value="Chromosome 22"/>
</dbReference>
<reference evidence="7" key="2">
    <citation type="submission" date="2022-10" db="EMBL/GenBank/DDBJ databases">
        <authorList>
            <consortium name="ENA_rothamsted_submissions"/>
            <consortium name="culmorum"/>
            <person name="King R."/>
        </authorList>
    </citation>
    <scope>NUCLEOTIDE SEQUENCE</scope>
</reference>
<keyword evidence="3 5" id="KW-0863">Zinc-finger</keyword>
<dbReference type="InterPro" id="IPR036236">
    <property type="entry name" value="Znf_C2H2_sf"/>
</dbReference>
<protein>
    <recommendedName>
        <fullName evidence="6">C2H2-type domain-containing protein</fullName>
    </recommendedName>
</protein>
<sequence>MTETNTTGPIFVDVEQGQYSMQSGNFRVYSHLPKQHPAKKLKHDRSETKAATPNMQIVSVSSIEYQFPVTENSKTGYIVETNENACIQGIQENVTESQTHYMNTVELDEQLIDKEQSNNMQSTQEVYNDGDGSQINVPELVEKKSIFSCTEQIDGTPCSYNTTMEDRLIRHIRKVHRGENPFQCTMCSYSTYNKPLFEEHVRIHQGFKPFKCRFCPYRSASKKNAKKHEAIHRPDNPLKCKQCDFIAKHERSLQSHSQTHSGHLKCPKCDFKAKDSASLSGHKQQAHKKYACDMCEARFVELNALSLHKKKRRVCKECDTVICRKQNYRIHMMAVHKQANGGDQLFVCNICHWSSTVKSRILLHLIHHPNQKVDENLVDISILKTYGIMK</sequence>
<evidence type="ECO:0000313" key="7">
    <source>
        <dbReference type="EMBL" id="CAG9790485.1"/>
    </source>
</evidence>
<name>A0A9N9R6F1_9NEOP</name>
<feature type="domain" description="C2H2-type" evidence="6">
    <location>
        <begin position="182"/>
        <end position="209"/>
    </location>
</feature>
<dbReference type="EMBL" id="OU893353">
    <property type="protein sequence ID" value="CAG9790485.1"/>
    <property type="molecule type" value="Genomic_DNA"/>
</dbReference>
<accession>A0A9N9R6F1</accession>
<dbReference type="Gene3D" id="3.30.160.60">
    <property type="entry name" value="Classic Zinc Finger"/>
    <property type="match status" value="4"/>
</dbReference>
<keyword evidence="4" id="KW-0862">Zinc</keyword>
<dbReference type="SUPFAM" id="SSF57667">
    <property type="entry name" value="beta-beta-alpha zinc fingers"/>
    <property type="match status" value="2"/>
</dbReference>
<feature type="domain" description="C2H2-type" evidence="6">
    <location>
        <begin position="210"/>
        <end position="237"/>
    </location>
</feature>